<feature type="region of interest" description="Disordered" evidence="1">
    <location>
        <begin position="37"/>
        <end position="59"/>
    </location>
</feature>
<proteinExistence type="predicted"/>
<dbReference type="Proteomes" id="UP001476798">
    <property type="component" value="Unassembled WGS sequence"/>
</dbReference>
<evidence type="ECO:0000256" key="1">
    <source>
        <dbReference type="SAM" id="MobiDB-lite"/>
    </source>
</evidence>
<reference evidence="2 3" key="1">
    <citation type="submission" date="2021-06" db="EMBL/GenBank/DDBJ databases">
        <authorList>
            <person name="Palmer J.M."/>
        </authorList>
    </citation>
    <scope>NUCLEOTIDE SEQUENCE [LARGE SCALE GENOMIC DNA]</scope>
    <source>
        <strain evidence="2 3">GA_2019</strain>
        <tissue evidence="2">Muscle</tissue>
    </source>
</reference>
<accession>A0ABV0NCY5</accession>
<evidence type="ECO:0000313" key="3">
    <source>
        <dbReference type="Proteomes" id="UP001476798"/>
    </source>
</evidence>
<evidence type="ECO:0000313" key="2">
    <source>
        <dbReference type="EMBL" id="MEQ2169276.1"/>
    </source>
</evidence>
<keyword evidence="3" id="KW-1185">Reference proteome</keyword>
<organism evidence="2 3">
    <name type="scientific">Goodea atripinnis</name>
    <dbReference type="NCBI Taxonomy" id="208336"/>
    <lineage>
        <taxon>Eukaryota</taxon>
        <taxon>Metazoa</taxon>
        <taxon>Chordata</taxon>
        <taxon>Craniata</taxon>
        <taxon>Vertebrata</taxon>
        <taxon>Euteleostomi</taxon>
        <taxon>Actinopterygii</taxon>
        <taxon>Neopterygii</taxon>
        <taxon>Teleostei</taxon>
        <taxon>Neoteleostei</taxon>
        <taxon>Acanthomorphata</taxon>
        <taxon>Ovalentaria</taxon>
        <taxon>Atherinomorphae</taxon>
        <taxon>Cyprinodontiformes</taxon>
        <taxon>Goodeidae</taxon>
        <taxon>Goodea</taxon>
    </lineage>
</organism>
<protein>
    <submittedName>
        <fullName evidence="2">Uncharacterized protein</fullName>
    </submittedName>
</protein>
<feature type="compositionally biased region" description="Polar residues" evidence="1">
    <location>
        <begin position="37"/>
        <end position="54"/>
    </location>
</feature>
<comment type="caution">
    <text evidence="2">The sequence shown here is derived from an EMBL/GenBank/DDBJ whole genome shotgun (WGS) entry which is preliminary data.</text>
</comment>
<sequence length="92" mass="10533">MTPTLSFLARSRTSASPLTLCAHQPHRRCSDRWRVTSSTPDITQRQHRQSSTPVCSKRSTHFTVSDKQTRFNKGKSRALYPIGSVLIRIFFL</sequence>
<dbReference type="EMBL" id="JAHRIO010032505">
    <property type="protein sequence ID" value="MEQ2169276.1"/>
    <property type="molecule type" value="Genomic_DNA"/>
</dbReference>
<name>A0ABV0NCY5_9TELE</name>
<gene>
    <name evidence="2" type="ORF">GOODEAATRI_023456</name>
</gene>